<evidence type="ECO:0000256" key="9">
    <source>
        <dbReference type="ARBA" id="ARBA00022741"/>
    </source>
</evidence>
<reference evidence="17 18" key="1">
    <citation type="submission" date="2019-09" db="EMBL/GenBank/DDBJ databases">
        <title>Nitrincola iocasae sp. nov., a bacterium isolated from the sediment collected at a cold seep field in South China Sea.</title>
        <authorList>
            <person name="Zhang H."/>
            <person name="Wang H."/>
            <person name="Li C."/>
        </authorList>
    </citation>
    <scope>NUCLEOTIDE SEQUENCE [LARGE SCALE GENOMIC DNA]</scope>
    <source>
        <strain evidence="17 18">KXZD1103</strain>
    </source>
</reference>
<keyword evidence="7 16" id="KW-0963">Cytoplasm</keyword>
<feature type="binding site" evidence="16">
    <location>
        <begin position="7"/>
        <end position="14"/>
    </location>
    <ligand>
        <name>ATP</name>
        <dbReference type="ChEBI" id="CHEBI:30616"/>
    </ligand>
</feature>
<evidence type="ECO:0000256" key="15">
    <source>
        <dbReference type="ARBA" id="ARBA00040883"/>
    </source>
</evidence>
<evidence type="ECO:0000256" key="10">
    <source>
        <dbReference type="ARBA" id="ARBA00022777"/>
    </source>
</evidence>
<dbReference type="GO" id="GO:0004594">
    <property type="term" value="F:pantothenate kinase activity"/>
    <property type="evidence" value="ECO:0007669"/>
    <property type="project" value="UniProtKB-UniRule"/>
</dbReference>
<dbReference type="GO" id="GO:0005524">
    <property type="term" value="F:ATP binding"/>
    <property type="evidence" value="ECO:0007669"/>
    <property type="project" value="UniProtKB-UniRule"/>
</dbReference>
<comment type="pathway">
    <text evidence="4 16">Cofactor biosynthesis; coenzyme A biosynthesis; CoA from (R)-pantothenate: step 1/5.</text>
</comment>
<evidence type="ECO:0000256" key="3">
    <source>
        <dbReference type="ARBA" id="ARBA00004496"/>
    </source>
</evidence>
<evidence type="ECO:0000256" key="7">
    <source>
        <dbReference type="ARBA" id="ARBA00022490"/>
    </source>
</evidence>
<dbReference type="HAMAP" id="MF_01274">
    <property type="entry name" value="Pantothen_kinase_3"/>
    <property type="match status" value="1"/>
</dbReference>
<proteinExistence type="inferred from homology"/>
<evidence type="ECO:0000313" key="18">
    <source>
        <dbReference type="Proteomes" id="UP000325606"/>
    </source>
</evidence>
<keyword evidence="13 16" id="KW-0173">Coenzyme A biosynthesis</keyword>
<dbReference type="Pfam" id="PF03309">
    <property type="entry name" value="Pan_kinase"/>
    <property type="match status" value="1"/>
</dbReference>
<keyword evidence="9 16" id="KW-0547">Nucleotide-binding</keyword>
<dbReference type="CDD" id="cd24015">
    <property type="entry name" value="ASKHA_NBD_PanK-III"/>
    <property type="match status" value="1"/>
</dbReference>
<keyword evidence="16" id="KW-0479">Metal-binding</keyword>
<dbReference type="KEGG" id="nik:F5I99_01105"/>
<comment type="catalytic activity">
    <reaction evidence="1 16">
        <text>(R)-pantothenate + ATP = (R)-4'-phosphopantothenate + ADP + H(+)</text>
        <dbReference type="Rhea" id="RHEA:16373"/>
        <dbReference type="ChEBI" id="CHEBI:10986"/>
        <dbReference type="ChEBI" id="CHEBI:15378"/>
        <dbReference type="ChEBI" id="CHEBI:29032"/>
        <dbReference type="ChEBI" id="CHEBI:30616"/>
        <dbReference type="ChEBI" id="CHEBI:456216"/>
        <dbReference type="EC" id="2.7.1.33"/>
    </reaction>
</comment>
<feature type="active site" description="Proton acceptor" evidence="16">
    <location>
        <position position="101"/>
    </location>
</feature>
<keyword evidence="8 16" id="KW-0808">Transferase</keyword>
<dbReference type="PANTHER" id="PTHR34265:SF1">
    <property type="entry name" value="TYPE III PANTOTHENATE KINASE"/>
    <property type="match status" value="1"/>
</dbReference>
<evidence type="ECO:0000256" key="4">
    <source>
        <dbReference type="ARBA" id="ARBA00005225"/>
    </source>
</evidence>
<dbReference type="AlphaFoldDB" id="A0A5J6L9M3"/>
<name>A0A5J6L9M3_9GAMM</name>
<evidence type="ECO:0000256" key="5">
    <source>
        <dbReference type="ARBA" id="ARBA00011738"/>
    </source>
</evidence>
<evidence type="ECO:0000313" key="17">
    <source>
        <dbReference type="EMBL" id="QEW05207.1"/>
    </source>
</evidence>
<evidence type="ECO:0000256" key="11">
    <source>
        <dbReference type="ARBA" id="ARBA00022840"/>
    </source>
</evidence>
<evidence type="ECO:0000256" key="13">
    <source>
        <dbReference type="ARBA" id="ARBA00022993"/>
    </source>
</evidence>
<dbReference type="EC" id="2.7.1.33" evidence="6 16"/>
<dbReference type="GO" id="GO:0015937">
    <property type="term" value="P:coenzyme A biosynthetic process"/>
    <property type="evidence" value="ECO:0007669"/>
    <property type="project" value="UniProtKB-UniRule"/>
</dbReference>
<feature type="binding site" evidence="16">
    <location>
        <begin position="99"/>
        <end position="102"/>
    </location>
    <ligand>
        <name>substrate</name>
    </ligand>
</feature>
<comment type="cofactor">
    <cofactor evidence="2">
        <name>K(+)</name>
        <dbReference type="ChEBI" id="CHEBI:29103"/>
    </cofactor>
</comment>
<feature type="binding site" evidence="16">
    <location>
        <position position="124"/>
    </location>
    <ligand>
        <name>ATP</name>
        <dbReference type="ChEBI" id="CHEBI:30616"/>
    </ligand>
</feature>
<evidence type="ECO:0000256" key="14">
    <source>
        <dbReference type="ARBA" id="ARBA00038036"/>
    </source>
</evidence>
<comment type="cofactor">
    <cofactor evidence="16">
        <name>NH4(+)</name>
        <dbReference type="ChEBI" id="CHEBI:28938"/>
    </cofactor>
    <cofactor evidence="16">
        <name>K(+)</name>
        <dbReference type="ChEBI" id="CHEBI:29103"/>
    </cofactor>
    <text evidence="16">A monovalent cation. Ammonium or potassium.</text>
</comment>
<protein>
    <recommendedName>
        <fullName evidence="15 16">Type III pantothenate kinase</fullName>
        <ecNumber evidence="6 16">2.7.1.33</ecNumber>
    </recommendedName>
    <alternativeName>
        <fullName evidence="16">PanK-III</fullName>
    </alternativeName>
    <alternativeName>
        <fullName evidence="16">Pantothenic acid kinase</fullName>
    </alternativeName>
</protein>
<dbReference type="Proteomes" id="UP000325606">
    <property type="component" value="Chromosome"/>
</dbReference>
<evidence type="ECO:0000256" key="8">
    <source>
        <dbReference type="ARBA" id="ARBA00022679"/>
    </source>
</evidence>
<comment type="function">
    <text evidence="16">Catalyzes the phosphorylation of pantothenate (Pan), the first step in CoA biosynthesis.</text>
</comment>
<dbReference type="NCBIfam" id="TIGR00671">
    <property type="entry name" value="baf"/>
    <property type="match status" value="1"/>
</dbReference>
<dbReference type="InterPro" id="IPR004619">
    <property type="entry name" value="Type_III_PanK"/>
</dbReference>
<organism evidence="17 18">
    <name type="scientific">Nitrincola iocasae</name>
    <dbReference type="NCBI Taxonomy" id="2614693"/>
    <lineage>
        <taxon>Bacteria</taxon>
        <taxon>Pseudomonadati</taxon>
        <taxon>Pseudomonadota</taxon>
        <taxon>Gammaproteobacteria</taxon>
        <taxon>Oceanospirillales</taxon>
        <taxon>Oceanospirillaceae</taxon>
        <taxon>Nitrincola</taxon>
    </lineage>
</organism>
<evidence type="ECO:0000256" key="12">
    <source>
        <dbReference type="ARBA" id="ARBA00022958"/>
    </source>
</evidence>
<keyword evidence="10 16" id="KW-0418">Kinase</keyword>
<dbReference type="UniPathway" id="UPA00241">
    <property type="reaction ID" value="UER00352"/>
</dbReference>
<dbReference type="Gene3D" id="3.30.420.40">
    <property type="match status" value="2"/>
</dbReference>
<evidence type="ECO:0000256" key="2">
    <source>
        <dbReference type="ARBA" id="ARBA00001958"/>
    </source>
</evidence>
<dbReference type="GO" id="GO:0005737">
    <property type="term" value="C:cytoplasm"/>
    <property type="evidence" value="ECO:0007669"/>
    <property type="project" value="UniProtKB-SubCell"/>
</dbReference>
<dbReference type="EMBL" id="CP044222">
    <property type="protein sequence ID" value="QEW05207.1"/>
    <property type="molecule type" value="Genomic_DNA"/>
</dbReference>
<feature type="binding site" evidence="16">
    <location>
        <position position="121"/>
    </location>
    <ligand>
        <name>K(+)</name>
        <dbReference type="ChEBI" id="CHEBI:29103"/>
    </ligand>
</feature>
<dbReference type="PANTHER" id="PTHR34265">
    <property type="entry name" value="TYPE III PANTOTHENATE KINASE"/>
    <property type="match status" value="1"/>
</dbReference>
<dbReference type="RefSeq" id="WP_151053271.1">
    <property type="nucleotide sequence ID" value="NZ_CP044222.1"/>
</dbReference>
<feature type="binding site" evidence="16">
    <location>
        <position position="92"/>
    </location>
    <ligand>
        <name>substrate</name>
    </ligand>
</feature>
<gene>
    <name evidence="16" type="primary">coaX</name>
    <name evidence="17" type="ORF">F5I99_01105</name>
</gene>
<dbReference type="SUPFAM" id="SSF53067">
    <property type="entry name" value="Actin-like ATPase domain"/>
    <property type="match status" value="2"/>
</dbReference>
<comment type="similarity">
    <text evidence="14 16">Belongs to the type III pantothenate kinase family.</text>
</comment>
<keyword evidence="11 16" id="KW-0067">ATP-binding</keyword>
<comment type="subunit">
    <text evidence="5 16">Homodimer.</text>
</comment>
<evidence type="ECO:0000256" key="6">
    <source>
        <dbReference type="ARBA" id="ARBA00012102"/>
    </source>
</evidence>
<evidence type="ECO:0000256" key="16">
    <source>
        <dbReference type="HAMAP-Rule" id="MF_01274"/>
    </source>
</evidence>
<dbReference type="GO" id="GO:0046872">
    <property type="term" value="F:metal ion binding"/>
    <property type="evidence" value="ECO:0007669"/>
    <property type="project" value="UniProtKB-KW"/>
</dbReference>
<keyword evidence="18" id="KW-1185">Reference proteome</keyword>
<evidence type="ECO:0000256" key="1">
    <source>
        <dbReference type="ARBA" id="ARBA00001206"/>
    </source>
</evidence>
<feature type="binding site" evidence="16">
    <location>
        <position position="177"/>
    </location>
    <ligand>
        <name>substrate</name>
    </ligand>
</feature>
<dbReference type="InterPro" id="IPR043129">
    <property type="entry name" value="ATPase_NBD"/>
</dbReference>
<comment type="subcellular location">
    <subcellularLocation>
        <location evidence="3 16">Cytoplasm</location>
    </subcellularLocation>
</comment>
<sequence>MRQLEIDAGNTFVKWRLRDNREVIQEGRLLTAQVRDGDVQPPPVWGQAEQAKVASVAGDAVHDWLVGVLVALDVCVDFVQVSAQRYGLKNAYEQPLQMGVDRWVAMLAAWQQTRQGVCVVDAGSAVTVDFVDTQGQHLGGYIMPGLRLLQDSLLGSTAGVRWSKLPEDYSLLPGSSTAACVYNGGYYLLAALLQRVKMDCAAYGIDHIILTGGDAAELYRQSQIGRLQESLVLDGLQWFGEG</sequence>
<keyword evidence="12 16" id="KW-0630">Potassium</keyword>
<accession>A0A5J6L9M3</accession>